<keyword evidence="5" id="KW-1185">Reference proteome</keyword>
<dbReference type="STRING" id="1408250.Q760_06130"/>
<dbReference type="Gene3D" id="3.40.50.200">
    <property type="entry name" value="Peptidase S8/S53 domain"/>
    <property type="match status" value="1"/>
</dbReference>
<comment type="caution">
    <text evidence="4">The sequence shown here is derived from an EMBL/GenBank/DDBJ whole genome shotgun (WGS) entry which is preliminary data.</text>
</comment>
<feature type="domain" description="Peptidase S8/S53" evidence="3">
    <location>
        <begin position="174"/>
        <end position="420"/>
    </location>
</feature>
<dbReference type="GO" id="GO:0004252">
    <property type="term" value="F:serine-type endopeptidase activity"/>
    <property type="evidence" value="ECO:0007669"/>
    <property type="project" value="InterPro"/>
</dbReference>
<dbReference type="Pfam" id="PF00082">
    <property type="entry name" value="Peptidase_S8"/>
    <property type="match status" value="1"/>
</dbReference>
<dbReference type="PANTHER" id="PTHR43399:SF4">
    <property type="entry name" value="CELL WALL-ASSOCIATED PROTEASE"/>
    <property type="match status" value="1"/>
</dbReference>
<dbReference type="GO" id="GO:0006508">
    <property type="term" value="P:proteolysis"/>
    <property type="evidence" value="ECO:0007669"/>
    <property type="project" value="InterPro"/>
</dbReference>
<evidence type="ECO:0000313" key="5">
    <source>
        <dbReference type="Proteomes" id="UP000029833"/>
    </source>
</evidence>
<evidence type="ECO:0000259" key="3">
    <source>
        <dbReference type="Pfam" id="PF00082"/>
    </source>
</evidence>
<sequence>MSEQTPRRPTATPSATVDLLVAGEHDGLVRATLDRWGAAGYTHESDADLGLSRIAYPREHLEALLDGWRRERAQRPAPGAGAAVPDDGTPPGLRETYVRPARRAADGGLEPDDADELLTLLRTSLADRYSGWFPTMGKNRFLGLVTNGGGTVSHGGGPPPVRTDDVVRLDGSGGAGITVGVLDTAVLAHPALAGRYLADESDRLVPGDGPLPVAAGHATFVTGLVLQRAPGATVRVRRVLDDRGAASSWDVARGIVALGRSGIDVLNLSLVCYTSDSRPPLALAAAVDRLPPEVLVVACSGNHADPLVAQQLAGERPDGELRVDAREPAWPAALDDVVAVGSARVAATKKRSRSATLAPFTPPDAPWIDVVVPGENLLSTYLTGTVELDDGTTTEKPFGGQGRWGGTSFSAALLAGHVARRAATKGVPVRAAWSSLLSKADRTRGEGRLPPFVDIPL</sequence>
<dbReference type="Proteomes" id="UP000029833">
    <property type="component" value="Unassembled WGS sequence"/>
</dbReference>
<feature type="region of interest" description="Disordered" evidence="2">
    <location>
        <begin position="73"/>
        <end position="93"/>
    </location>
</feature>
<evidence type="ECO:0000256" key="1">
    <source>
        <dbReference type="ARBA" id="ARBA00011073"/>
    </source>
</evidence>
<proteinExistence type="inferred from homology"/>
<dbReference type="RefSeq" id="WP_034634577.1">
    <property type="nucleotide sequence ID" value="NZ_AXNT01000167.1"/>
</dbReference>
<dbReference type="AlphaFoldDB" id="A0A0A0B3M6"/>
<evidence type="ECO:0000256" key="2">
    <source>
        <dbReference type="SAM" id="MobiDB-lite"/>
    </source>
</evidence>
<name>A0A0A0B3M6_9CELL</name>
<gene>
    <name evidence="4" type="ORF">Q760_06130</name>
</gene>
<reference evidence="4 5" key="1">
    <citation type="submission" date="2013-10" db="EMBL/GenBank/DDBJ databases">
        <authorList>
            <person name="Wang G."/>
            <person name="Zhuang W."/>
        </authorList>
    </citation>
    <scope>NUCLEOTIDE SEQUENCE [LARGE SCALE GENOMIC DNA]</scope>
    <source>
        <strain evidence="4 5">DSM 20118</strain>
    </source>
</reference>
<dbReference type="InterPro" id="IPR036852">
    <property type="entry name" value="Peptidase_S8/S53_dom_sf"/>
</dbReference>
<dbReference type="EMBL" id="AXNT01000167">
    <property type="protein sequence ID" value="KGM00773.1"/>
    <property type="molecule type" value="Genomic_DNA"/>
</dbReference>
<protein>
    <recommendedName>
        <fullName evidence="3">Peptidase S8/S53 domain-containing protein</fullName>
    </recommendedName>
</protein>
<dbReference type="PANTHER" id="PTHR43399">
    <property type="entry name" value="SUBTILISIN-RELATED"/>
    <property type="match status" value="1"/>
</dbReference>
<dbReference type="InterPro" id="IPR051048">
    <property type="entry name" value="Peptidase_S8/S53_subtilisin"/>
</dbReference>
<dbReference type="SUPFAM" id="SSF52743">
    <property type="entry name" value="Subtilisin-like"/>
    <property type="match status" value="1"/>
</dbReference>
<organism evidence="4 5">
    <name type="scientific">Cellulomonas cellasea DSM 20118</name>
    <dbReference type="NCBI Taxonomy" id="1408250"/>
    <lineage>
        <taxon>Bacteria</taxon>
        <taxon>Bacillati</taxon>
        <taxon>Actinomycetota</taxon>
        <taxon>Actinomycetes</taxon>
        <taxon>Micrococcales</taxon>
        <taxon>Cellulomonadaceae</taxon>
        <taxon>Cellulomonas</taxon>
    </lineage>
</organism>
<dbReference type="CDD" id="cd00306">
    <property type="entry name" value="Peptidases_S8_S53"/>
    <property type="match status" value="1"/>
</dbReference>
<feature type="compositionally biased region" description="Low complexity" evidence="2">
    <location>
        <begin position="76"/>
        <end position="92"/>
    </location>
</feature>
<dbReference type="InterPro" id="IPR000209">
    <property type="entry name" value="Peptidase_S8/S53_dom"/>
</dbReference>
<evidence type="ECO:0000313" key="4">
    <source>
        <dbReference type="EMBL" id="KGM00773.1"/>
    </source>
</evidence>
<comment type="similarity">
    <text evidence="1">Belongs to the peptidase S8 family.</text>
</comment>
<dbReference type="OrthoDB" id="5177045at2"/>
<accession>A0A0A0B3M6</accession>